<gene>
    <name evidence="1" type="ORF">DL346_18380</name>
</gene>
<dbReference type="Proteomes" id="UP000249260">
    <property type="component" value="Unassembled WGS sequence"/>
</dbReference>
<proteinExistence type="predicted"/>
<dbReference type="EMBL" id="QLUW01000003">
    <property type="protein sequence ID" value="RAP75332.1"/>
    <property type="molecule type" value="Genomic_DNA"/>
</dbReference>
<protein>
    <submittedName>
        <fullName evidence="1">Uncharacterized protein</fullName>
    </submittedName>
</protein>
<reference evidence="1 2" key="1">
    <citation type="submission" date="2018-06" db="EMBL/GenBank/DDBJ databases">
        <title>Paenibacillus montanisoli sp. nov., isolated from mountain area soil.</title>
        <authorList>
            <person name="Wu M."/>
        </authorList>
    </citation>
    <scope>NUCLEOTIDE SEQUENCE [LARGE SCALE GENOMIC DNA]</scope>
    <source>
        <strain evidence="1 2">RA17</strain>
    </source>
</reference>
<evidence type="ECO:0000313" key="1">
    <source>
        <dbReference type="EMBL" id="RAP75332.1"/>
    </source>
</evidence>
<evidence type="ECO:0000313" key="2">
    <source>
        <dbReference type="Proteomes" id="UP000249260"/>
    </source>
</evidence>
<dbReference type="RefSeq" id="WP_112883597.1">
    <property type="nucleotide sequence ID" value="NZ_QLUW01000003.1"/>
</dbReference>
<comment type="caution">
    <text evidence="1">The sequence shown here is derived from an EMBL/GenBank/DDBJ whole genome shotgun (WGS) entry which is preliminary data.</text>
</comment>
<dbReference type="OrthoDB" id="2609902at2"/>
<organism evidence="1 2">
    <name type="scientific">Paenibacillus montanisoli</name>
    <dbReference type="NCBI Taxonomy" id="2081970"/>
    <lineage>
        <taxon>Bacteria</taxon>
        <taxon>Bacillati</taxon>
        <taxon>Bacillota</taxon>
        <taxon>Bacilli</taxon>
        <taxon>Bacillales</taxon>
        <taxon>Paenibacillaceae</taxon>
        <taxon>Paenibacillus</taxon>
    </lineage>
</organism>
<accession>A0A328TZX3</accession>
<keyword evidence="2" id="KW-1185">Reference proteome</keyword>
<name>A0A328TZX3_9BACL</name>
<dbReference type="AlphaFoldDB" id="A0A328TZX3"/>
<sequence>MMEHTYSGSKALHRQDAASIVIYEALVNYYLDTRNFQAIAKLQEQQAAACRTVWVSAIASVDGEYYIPDEAMRQIEARIKQAAAAGNTFMPDPLYFMNQMKERLVAEYLSVEGNPFYFVPF</sequence>